<evidence type="ECO:0000256" key="3">
    <source>
        <dbReference type="ARBA" id="ARBA00023004"/>
    </source>
</evidence>
<reference evidence="6" key="1">
    <citation type="journal article" date="2012" name="Nat. Commun.">
        <title>The genome of Prunus mume.</title>
        <authorList>
            <person name="Zhang Q."/>
            <person name="Chen W."/>
            <person name="Sun L."/>
            <person name="Zhao F."/>
            <person name="Huang B."/>
            <person name="Yang W."/>
            <person name="Tao Y."/>
            <person name="Wang J."/>
            <person name="Yuan Z."/>
            <person name="Fan G."/>
            <person name="Xing Z."/>
            <person name="Han C."/>
            <person name="Pan H."/>
            <person name="Zhong X."/>
            <person name="Shi W."/>
            <person name="Liang X."/>
            <person name="Du D."/>
            <person name="Sun F."/>
            <person name="Xu Z."/>
            <person name="Hao R."/>
            <person name="Lv T."/>
            <person name="Lv Y."/>
            <person name="Zheng Z."/>
            <person name="Sun M."/>
            <person name="Luo L."/>
            <person name="Cai M."/>
            <person name="Gao Y."/>
            <person name="Wang J."/>
            <person name="Yin Y."/>
            <person name="Xu X."/>
            <person name="Cheng T."/>
            <person name="Wang J."/>
        </authorList>
    </citation>
    <scope>NUCLEOTIDE SEQUENCE [LARGE SCALE GENOMIC DNA]</scope>
</reference>
<keyword evidence="1" id="KW-0479">Metal-binding</keyword>
<reference evidence="7" key="2">
    <citation type="submission" date="2025-08" db="UniProtKB">
        <authorList>
            <consortium name="RefSeq"/>
        </authorList>
    </citation>
    <scope>IDENTIFICATION</scope>
</reference>
<accession>A0ABM0PBH5</accession>
<evidence type="ECO:0000259" key="4">
    <source>
        <dbReference type="Pfam" id="PF03171"/>
    </source>
</evidence>
<evidence type="ECO:0000259" key="5">
    <source>
        <dbReference type="Pfam" id="PF14226"/>
    </source>
</evidence>
<organism evidence="6 7">
    <name type="scientific">Prunus mume</name>
    <name type="common">Japanese apricot</name>
    <name type="synonym">Armeniaca mume</name>
    <dbReference type="NCBI Taxonomy" id="102107"/>
    <lineage>
        <taxon>Eukaryota</taxon>
        <taxon>Viridiplantae</taxon>
        <taxon>Streptophyta</taxon>
        <taxon>Embryophyta</taxon>
        <taxon>Tracheophyta</taxon>
        <taxon>Spermatophyta</taxon>
        <taxon>Magnoliopsida</taxon>
        <taxon>eudicotyledons</taxon>
        <taxon>Gunneridae</taxon>
        <taxon>Pentapetalae</taxon>
        <taxon>rosids</taxon>
        <taxon>fabids</taxon>
        <taxon>Rosales</taxon>
        <taxon>Rosaceae</taxon>
        <taxon>Amygdaloideae</taxon>
        <taxon>Amygdaleae</taxon>
        <taxon>Prunus</taxon>
    </lineage>
</organism>
<dbReference type="Proteomes" id="UP000694861">
    <property type="component" value="Linkage group LG6"/>
</dbReference>
<dbReference type="SUPFAM" id="SSF51197">
    <property type="entry name" value="Clavaminate synthase-like"/>
    <property type="match status" value="1"/>
</dbReference>
<dbReference type="PANTHER" id="PTHR47991">
    <property type="entry name" value="OXOGLUTARATE/IRON-DEPENDENT DIOXYGENASE"/>
    <property type="match status" value="1"/>
</dbReference>
<keyword evidence="3" id="KW-0408">Iron</keyword>
<gene>
    <name evidence="7" type="primary">LOC103335909</name>
</gene>
<proteinExistence type="predicted"/>
<dbReference type="Gene3D" id="2.60.120.330">
    <property type="entry name" value="B-lactam Antibiotic, Isopenicillin N Synthase, Chain"/>
    <property type="match status" value="1"/>
</dbReference>
<dbReference type="InterPro" id="IPR050295">
    <property type="entry name" value="Plant_2OG-oxidoreductases"/>
</dbReference>
<evidence type="ECO:0000256" key="1">
    <source>
        <dbReference type="ARBA" id="ARBA00022723"/>
    </source>
</evidence>
<dbReference type="GeneID" id="103335909"/>
<feature type="domain" description="Isopenicillin N synthase-like Fe(2+) 2OG dioxygenase" evidence="4">
    <location>
        <begin position="128"/>
        <end position="195"/>
    </location>
</feature>
<keyword evidence="2" id="KW-0847">Vitamin C</keyword>
<evidence type="ECO:0000313" key="6">
    <source>
        <dbReference type="Proteomes" id="UP000694861"/>
    </source>
</evidence>
<dbReference type="InterPro" id="IPR027443">
    <property type="entry name" value="IPNS-like_sf"/>
</dbReference>
<name>A0ABM0PBH5_PRUMU</name>
<dbReference type="Pfam" id="PF14226">
    <property type="entry name" value="DIOX_N"/>
    <property type="match status" value="1"/>
</dbReference>
<dbReference type="RefSeq" id="XP_008237166.2">
    <property type="nucleotide sequence ID" value="XM_008238944.2"/>
</dbReference>
<evidence type="ECO:0000256" key="2">
    <source>
        <dbReference type="ARBA" id="ARBA00022896"/>
    </source>
</evidence>
<keyword evidence="6" id="KW-1185">Reference proteome</keyword>
<protein>
    <submittedName>
        <fullName evidence="7">Protein DMR6-LIKE OXYGENASE 1-like</fullName>
    </submittedName>
</protein>
<dbReference type="Pfam" id="PF03171">
    <property type="entry name" value="2OG-FeII_Oxy"/>
    <property type="match status" value="1"/>
</dbReference>
<dbReference type="InterPro" id="IPR026992">
    <property type="entry name" value="DIOX_N"/>
</dbReference>
<feature type="domain" description="Non-haem dioxygenase N-terminal" evidence="5">
    <location>
        <begin position="1"/>
        <end position="74"/>
    </location>
</feature>
<evidence type="ECO:0000313" key="7">
    <source>
        <dbReference type="RefSeq" id="XP_008237166.2"/>
    </source>
</evidence>
<dbReference type="InterPro" id="IPR044861">
    <property type="entry name" value="IPNS-like_FE2OG_OXY"/>
</dbReference>
<sequence length="287" mass="32604">MGVFITINHGVPESLMKAMIDACHGFFNLPDEEKQDFKSGDDVLGTFKYGTSYNLALDKFLLWRDLFKVRVHPEFYSLYKPGCFSEVSMEFSKGSREVALEITRAISESLGLEPNYIYDAMNMDRGIQIIAANYYPPCPQPEHAIGIPHHTDHGLVTLLIQNKMNGLQVEHNGKWLTVDGPANGLFFNLADQMQHKANMTFSVPKIDGLLGVITIRLNDDNFVKWNYQLQSVLQGYDLYGHFDGTSVCPPKYVVTESEGVTTEISEDYRHWLQLDKALLRRVFVAQK</sequence>